<dbReference type="InterPro" id="IPR029044">
    <property type="entry name" value="Nucleotide-diphossugar_trans"/>
</dbReference>
<gene>
    <name evidence="1" type="ORF">SAMN04488515_3185</name>
</gene>
<evidence type="ECO:0008006" key="3">
    <source>
        <dbReference type="Google" id="ProtNLM"/>
    </source>
</evidence>
<accession>A0A1I0RU98</accession>
<keyword evidence="2" id="KW-1185">Reference proteome</keyword>
<dbReference type="AlphaFoldDB" id="A0A1I0RU98"/>
<reference evidence="1 2" key="1">
    <citation type="submission" date="2016-10" db="EMBL/GenBank/DDBJ databases">
        <authorList>
            <person name="de Groot N.N."/>
        </authorList>
    </citation>
    <scope>NUCLEOTIDE SEQUENCE [LARGE SCALE GENOMIC DNA]</scope>
    <source>
        <strain evidence="1 2">DSM 17925</strain>
    </source>
</reference>
<evidence type="ECO:0000313" key="1">
    <source>
        <dbReference type="EMBL" id="SEW44366.1"/>
    </source>
</evidence>
<sequence length="268" mass="30856">MKDLTFVIPIRHPDNLRNRDMQVQILRKTFKSYTAQTCDNWRAVIVANPGTPLPELPQGFEVAWVDFGPNPQHELKQHDFKEALHFFLFDKGRRVWAGIKAFPDSRYFMVMDDDDLVSRDLTEFVRDNGGPNGWYLNKGYGIDPDGAFAMSIDRFHKTSGSSHIVRADLYPLPEKDDENFRKYVMTWLGAHGGITELFEDLGKPLEPLPFHGAVYMVNNPNSHSNSNSMLRQYVINKDSLLRPWTLPAKIAKLRRVDKRFKDEFLGGA</sequence>
<dbReference type="RefSeq" id="WP_131801623.1">
    <property type="nucleotide sequence ID" value="NZ_FOIZ01000002.1"/>
</dbReference>
<organism evidence="1 2">
    <name type="scientific">Cognatiyoonia koreensis</name>
    <dbReference type="NCBI Taxonomy" id="364200"/>
    <lineage>
        <taxon>Bacteria</taxon>
        <taxon>Pseudomonadati</taxon>
        <taxon>Pseudomonadota</taxon>
        <taxon>Alphaproteobacteria</taxon>
        <taxon>Rhodobacterales</taxon>
        <taxon>Paracoccaceae</taxon>
        <taxon>Cognatiyoonia</taxon>
    </lineage>
</organism>
<proteinExistence type="predicted"/>
<dbReference type="Proteomes" id="UP000199167">
    <property type="component" value="Unassembled WGS sequence"/>
</dbReference>
<protein>
    <recommendedName>
        <fullName evidence="3">Galactosyl transferase</fullName>
    </recommendedName>
</protein>
<dbReference type="STRING" id="364200.SAMN04488515_3185"/>
<dbReference type="OrthoDB" id="4614415at2"/>
<dbReference type="SUPFAM" id="SSF53448">
    <property type="entry name" value="Nucleotide-diphospho-sugar transferases"/>
    <property type="match status" value="1"/>
</dbReference>
<evidence type="ECO:0000313" key="2">
    <source>
        <dbReference type="Proteomes" id="UP000199167"/>
    </source>
</evidence>
<name>A0A1I0RU98_9RHOB</name>
<dbReference type="EMBL" id="FOIZ01000002">
    <property type="protein sequence ID" value="SEW44366.1"/>
    <property type="molecule type" value="Genomic_DNA"/>
</dbReference>